<keyword evidence="4" id="KW-1185">Reference proteome</keyword>
<feature type="domain" description="DUF427" evidence="2">
    <location>
        <begin position="35"/>
        <end position="127"/>
    </location>
</feature>
<dbReference type="Proteomes" id="UP000546031">
    <property type="component" value="Unassembled WGS sequence"/>
</dbReference>
<sequence length="168" mass="19487">MRQPHHPEPDPVQPRQESVWDYPRPAIAEPTDRRIQIIHRGTMLVDSKRAWRTLETSHPPTYYIPRSDIAMEHLTRNPRRSLCEWKGQASYWDIELSGERIEAAAWSYEQPTPAFEPIAGYLAFYPEPFDQCLVDGEQITPQPGSFYGGWISQYEAGPFKGIPGSRFW</sequence>
<comment type="caution">
    <text evidence="3">The sequence shown here is derived from an EMBL/GenBank/DDBJ whole genome shotgun (WGS) entry which is preliminary data.</text>
</comment>
<accession>A0A850HFL4</accession>
<dbReference type="PANTHER" id="PTHR43058:SF1">
    <property type="entry name" value="DUF427 DOMAIN-CONTAINING PROTEIN"/>
    <property type="match status" value="1"/>
</dbReference>
<dbReference type="EMBL" id="JABWTA010000001">
    <property type="protein sequence ID" value="NVE95858.1"/>
    <property type="molecule type" value="Genomic_DNA"/>
</dbReference>
<evidence type="ECO:0000313" key="3">
    <source>
        <dbReference type="EMBL" id="NVE95858.1"/>
    </source>
</evidence>
<evidence type="ECO:0000313" key="4">
    <source>
        <dbReference type="Proteomes" id="UP000546031"/>
    </source>
</evidence>
<feature type="region of interest" description="Disordered" evidence="1">
    <location>
        <begin position="1"/>
        <end position="21"/>
    </location>
</feature>
<proteinExistence type="predicted"/>
<evidence type="ECO:0000256" key="1">
    <source>
        <dbReference type="SAM" id="MobiDB-lite"/>
    </source>
</evidence>
<protein>
    <submittedName>
        <fullName evidence="3">DUF427 domain-containing protein</fullName>
    </submittedName>
</protein>
<dbReference type="InterPro" id="IPR007361">
    <property type="entry name" value="DUF427"/>
</dbReference>
<gene>
    <name evidence="3" type="ORF">HUO12_13200</name>
</gene>
<dbReference type="PANTHER" id="PTHR43058">
    <property type="entry name" value="SLR0655 PROTEIN"/>
    <property type="match status" value="1"/>
</dbReference>
<name>A0A850HFL4_9SPHN</name>
<dbReference type="AlphaFoldDB" id="A0A850HFL4"/>
<evidence type="ECO:0000259" key="2">
    <source>
        <dbReference type="Pfam" id="PF04248"/>
    </source>
</evidence>
<dbReference type="Gene3D" id="2.170.150.40">
    <property type="entry name" value="Domain of unknown function (DUF427)"/>
    <property type="match status" value="1"/>
</dbReference>
<organism evidence="3 4">
    <name type="scientific">Altererythrobacter lutimaris</name>
    <dbReference type="NCBI Taxonomy" id="2743979"/>
    <lineage>
        <taxon>Bacteria</taxon>
        <taxon>Pseudomonadati</taxon>
        <taxon>Pseudomonadota</taxon>
        <taxon>Alphaproteobacteria</taxon>
        <taxon>Sphingomonadales</taxon>
        <taxon>Erythrobacteraceae</taxon>
        <taxon>Altererythrobacter</taxon>
    </lineage>
</organism>
<dbReference type="Pfam" id="PF04248">
    <property type="entry name" value="NTP_transf_9"/>
    <property type="match status" value="1"/>
</dbReference>
<dbReference type="RefSeq" id="WP_176274042.1">
    <property type="nucleotide sequence ID" value="NZ_JABWTA010000001.1"/>
</dbReference>
<reference evidence="3 4" key="1">
    <citation type="submission" date="2020-06" db="EMBL/GenBank/DDBJ databases">
        <title>Altererythrobacter lutimaris sp. nov., a marine bacterium isolated from a tidal flat.</title>
        <authorList>
            <person name="Kim D."/>
            <person name="Yoo Y."/>
            <person name="Kim J.-J."/>
        </authorList>
    </citation>
    <scope>NUCLEOTIDE SEQUENCE [LARGE SCALE GENOMIC DNA]</scope>
    <source>
        <strain evidence="3 4">JGD-16</strain>
    </source>
</reference>
<dbReference type="InterPro" id="IPR038694">
    <property type="entry name" value="DUF427_sf"/>
</dbReference>